<name>A0A6J7KU93_9ZZZZ</name>
<feature type="compositionally biased region" description="Polar residues" evidence="1">
    <location>
        <begin position="113"/>
        <end position="130"/>
    </location>
</feature>
<dbReference type="AlphaFoldDB" id="A0A6J7KU93"/>
<feature type="region of interest" description="Disordered" evidence="1">
    <location>
        <begin position="99"/>
        <end position="130"/>
    </location>
</feature>
<reference evidence="2" key="1">
    <citation type="submission" date="2020-05" db="EMBL/GenBank/DDBJ databases">
        <authorList>
            <person name="Chiriac C."/>
            <person name="Salcher M."/>
            <person name="Ghai R."/>
            <person name="Kavagutti S V."/>
        </authorList>
    </citation>
    <scope>NUCLEOTIDE SEQUENCE</scope>
</reference>
<evidence type="ECO:0000256" key="1">
    <source>
        <dbReference type="SAM" id="MobiDB-lite"/>
    </source>
</evidence>
<evidence type="ECO:0000313" key="2">
    <source>
        <dbReference type="EMBL" id="CAB4959111.1"/>
    </source>
</evidence>
<dbReference type="EMBL" id="CAFBNJ010000076">
    <property type="protein sequence ID" value="CAB4959111.1"/>
    <property type="molecule type" value="Genomic_DNA"/>
</dbReference>
<organism evidence="2">
    <name type="scientific">freshwater metagenome</name>
    <dbReference type="NCBI Taxonomy" id="449393"/>
    <lineage>
        <taxon>unclassified sequences</taxon>
        <taxon>metagenomes</taxon>
        <taxon>ecological metagenomes</taxon>
    </lineage>
</organism>
<proteinExistence type="predicted"/>
<protein>
    <submittedName>
        <fullName evidence="2">Unannotated protein</fullName>
    </submittedName>
</protein>
<gene>
    <name evidence="2" type="ORF">UFOPK3785_01356</name>
</gene>
<sequence length="229" mass="26254">MLATPTTSASLLGPHRLLSPPAVRQVSSLHCETNSLLRKPIRNSQCSAVFRWGHKHSPTYSSLVSQNSMFPFIFRVLFQQSHATEALGRSQRHLARLRPTRSFLRHPHDQPLDFSNRSHPNRQPNSPTLTTHQQRWLLSLCRRTHSAFPSMQVDFWWLRPIHYPPSPRARGPRPSGHISTIQRSRSFASLPASTVTPTLSNWTIRHWFKPSSSISPPQWVSMPRRSNGE</sequence>
<accession>A0A6J7KU93</accession>